<reference evidence="3" key="2">
    <citation type="submission" date="2015-01" db="EMBL/GenBank/DDBJ databases">
        <title>Evolutionary Origins and Diversification of the Mycorrhizal Mutualists.</title>
        <authorList>
            <consortium name="DOE Joint Genome Institute"/>
            <consortium name="Mycorrhizal Genomics Consortium"/>
            <person name="Kohler A."/>
            <person name="Kuo A."/>
            <person name="Nagy L.G."/>
            <person name="Floudas D."/>
            <person name="Copeland A."/>
            <person name="Barry K.W."/>
            <person name="Cichocki N."/>
            <person name="Veneault-Fourrey C."/>
            <person name="LaButti K."/>
            <person name="Lindquist E.A."/>
            <person name="Lipzen A."/>
            <person name="Lundell T."/>
            <person name="Morin E."/>
            <person name="Murat C."/>
            <person name="Riley R."/>
            <person name="Ohm R."/>
            <person name="Sun H."/>
            <person name="Tunlid A."/>
            <person name="Henrissat B."/>
            <person name="Grigoriev I.V."/>
            <person name="Hibbett D.S."/>
            <person name="Martin F."/>
        </authorList>
    </citation>
    <scope>NUCLEOTIDE SEQUENCE [LARGE SCALE GENOMIC DNA]</scope>
    <source>
        <strain evidence="3">MAFF 305830</strain>
    </source>
</reference>
<dbReference type="EMBL" id="KN824291">
    <property type="protein sequence ID" value="KIM28776.1"/>
    <property type="molecule type" value="Genomic_DNA"/>
</dbReference>
<dbReference type="HOGENOM" id="CLU_1305281_0_0_1"/>
<dbReference type="OrthoDB" id="3200438at2759"/>
<evidence type="ECO:0000313" key="3">
    <source>
        <dbReference type="Proteomes" id="UP000054097"/>
    </source>
</evidence>
<dbReference type="Proteomes" id="UP000054097">
    <property type="component" value="Unassembled WGS sequence"/>
</dbReference>
<evidence type="ECO:0000256" key="1">
    <source>
        <dbReference type="SAM" id="MobiDB-lite"/>
    </source>
</evidence>
<dbReference type="STRING" id="933852.A0A0C3BBD2"/>
<accession>A0A0C3BBD2</accession>
<proteinExistence type="predicted"/>
<sequence length="222" mass="24929">MDTSMDISPVRRPNRKRSRTNEEDSTQPTESSRPTKRPAMGLELPLLQPPAMQQVVLADPRMGEIPTNTWRFSDDWVNKTGGLRLDSPIPLSMGTEDGDISRTHYPDRVQPAHGPVHGHLQPSLQEPAYLPTPKDSPVTSTADIGSYEFAVKGSRLRQSHTPAESSHIEPASRFDPTQLEDAIMQSPEMRPISPEKKRIVMGYREGCESCRLRVPGHYIHYI</sequence>
<organism evidence="2 3">
    <name type="scientific">Serendipita vermifera MAFF 305830</name>
    <dbReference type="NCBI Taxonomy" id="933852"/>
    <lineage>
        <taxon>Eukaryota</taxon>
        <taxon>Fungi</taxon>
        <taxon>Dikarya</taxon>
        <taxon>Basidiomycota</taxon>
        <taxon>Agaricomycotina</taxon>
        <taxon>Agaricomycetes</taxon>
        <taxon>Sebacinales</taxon>
        <taxon>Serendipitaceae</taxon>
        <taxon>Serendipita</taxon>
    </lineage>
</organism>
<dbReference type="AlphaFoldDB" id="A0A0C3BBD2"/>
<feature type="region of interest" description="Disordered" evidence="1">
    <location>
        <begin position="1"/>
        <end position="48"/>
    </location>
</feature>
<keyword evidence="3" id="KW-1185">Reference proteome</keyword>
<evidence type="ECO:0000313" key="2">
    <source>
        <dbReference type="EMBL" id="KIM28776.1"/>
    </source>
</evidence>
<reference evidence="2 3" key="1">
    <citation type="submission" date="2014-04" db="EMBL/GenBank/DDBJ databases">
        <authorList>
            <consortium name="DOE Joint Genome Institute"/>
            <person name="Kuo A."/>
            <person name="Zuccaro A."/>
            <person name="Kohler A."/>
            <person name="Nagy L.G."/>
            <person name="Floudas D."/>
            <person name="Copeland A."/>
            <person name="Barry K.W."/>
            <person name="Cichocki N."/>
            <person name="Veneault-Fourrey C."/>
            <person name="LaButti K."/>
            <person name="Lindquist E.A."/>
            <person name="Lipzen A."/>
            <person name="Lundell T."/>
            <person name="Morin E."/>
            <person name="Murat C."/>
            <person name="Sun H."/>
            <person name="Tunlid A."/>
            <person name="Henrissat B."/>
            <person name="Grigoriev I.V."/>
            <person name="Hibbett D.S."/>
            <person name="Martin F."/>
            <person name="Nordberg H.P."/>
            <person name="Cantor M.N."/>
            <person name="Hua S.X."/>
        </authorList>
    </citation>
    <scope>NUCLEOTIDE SEQUENCE [LARGE SCALE GENOMIC DNA]</scope>
    <source>
        <strain evidence="2 3">MAFF 305830</strain>
    </source>
</reference>
<name>A0A0C3BBD2_SERVB</name>
<protein>
    <submittedName>
        <fullName evidence="2">Uncharacterized protein</fullName>
    </submittedName>
</protein>
<gene>
    <name evidence="2" type="ORF">M408DRAFT_329230</name>
</gene>